<dbReference type="InterPro" id="IPR014721">
    <property type="entry name" value="Ribsml_uS5_D2-typ_fold_subgr"/>
</dbReference>
<keyword evidence="2" id="KW-0540">Nuclease</keyword>
<gene>
    <name evidence="7" type="primary">rnpA</name>
    <name evidence="7" type="ORF">DDT42_00728</name>
</gene>
<evidence type="ECO:0000256" key="3">
    <source>
        <dbReference type="ARBA" id="ARBA00022759"/>
    </source>
</evidence>
<organism evidence="7 8">
    <name type="scientific">Psychracetigena formicireducens</name>
    <dbReference type="NCBI Taxonomy" id="2986056"/>
    <lineage>
        <taxon>Bacteria</taxon>
        <taxon>Bacillati</taxon>
        <taxon>Candidatus Lithacetigenota</taxon>
        <taxon>Candidatus Psychracetigena</taxon>
    </lineage>
</organism>
<keyword evidence="4 7" id="KW-0378">Hydrolase</keyword>
<dbReference type="EC" id="3.1.26.5" evidence="6"/>
<evidence type="ECO:0000256" key="5">
    <source>
        <dbReference type="ARBA" id="ARBA00022884"/>
    </source>
</evidence>
<proteinExistence type="predicted"/>
<dbReference type="NCBIfam" id="TIGR00188">
    <property type="entry name" value="rnpA"/>
    <property type="match status" value="1"/>
</dbReference>
<comment type="caution">
    <text evidence="7">The sequence shown here is derived from an EMBL/GenBank/DDBJ whole genome shotgun (WGS) entry which is preliminary data.</text>
</comment>
<evidence type="ECO:0000256" key="1">
    <source>
        <dbReference type="ARBA" id="ARBA00022694"/>
    </source>
</evidence>
<accession>A0A9E2BG41</accession>
<evidence type="ECO:0000256" key="6">
    <source>
        <dbReference type="NCBIfam" id="TIGR00188"/>
    </source>
</evidence>
<dbReference type="Proteomes" id="UP000811545">
    <property type="component" value="Unassembled WGS sequence"/>
</dbReference>
<dbReference type="AlphaFoldDB" id="A0A9E2BG41"/>
<dbReference type="GO" id="GO:0000049">
    <property type="term" value="F:tRNA binding"/>
    <property type="evidence" value="ECO:0007669"/>
    <property type="project" value="InterPro"/>
</dbReference>
<dbReference type="SUPFAM" id="SSF54211">
    <property type="entry name" value="Ribosomal protein S5 domain 2-like"/>
    <property type="match status" value="1"/>
</dbReference>
<keyword evidence="5" id="KW-0694">RNA-binding</keyword>
<evidence type="ECO:0000256" key="2">
    <source>
        <dbReference type="ARBA" id="ARBA00022722"/>
    </source>
</evidence>
<name>A0A9E2BG41_PSYF1</name>
<dbReference type="GO" id="GO:0042781">
    <property type="term" value="F:3'-tRNA processing endoribonuclease activity"/>
    <property type="evidence" value="ECO:0007669"/>
    <property type="project" value="TreeGrafter"/>
</dbReference>
<dbReference type="PANTHER" id="PTHR33992">
    <property type="entry name" value="RIBONUCLEASE P PROTEIN COMPONENT"/>
    <property type="match status" value="1"/>
</dbReference>
<evidence type="ECO:0000256" key="4">
    <source>
        <dbReference type="ARBA" id="ARBA00022801"/>
    </source>
</evidence>
<dbReference type="GO" id="GO:0004526">
    <property type="term" value="F:ribonuclease P activity"/>
    <property type="evidence" value="ECO:0007669"/>
    <property type="project" value="UniProtKB-UniRule"/>
</dbReference>
<protein>
    <recommendedName>
        <fullName evidence="6">Ribonuclease P protein component</fullName>
        <ecNumber evidence="6">3.1.26.5</ecNumber>
    </recommendedName>
</protein>
<dbReference type="Pfam" id="PF00825">
    <property type="entry name" value="Ribonuclease_P"/>
    <property type="match status" value="1"/>
</dbReference>
<evidence type="ECO:0000313" key="7">
    <source>
        <dbReference type="EMBL" id="MBT9144872.1"/>
    </source>
</evidence>
<dbReference type="Gene3D" id="3.30.230.10">
    <property type="match status" value="1"/>
</dbReference>
<reference evidence="7 8" key="1">
    <citation type="journal article" date="2021" name="bioRxiv">
        <title>Unique metabolic strategies in Hadean analogues reveal hints for primordial physiology.</title>
        <authorList>
            <person name="Nobu M.K."/>
            <person name="Nakai R."/>
            <person name="Tamazawa S."/>
            <person name="Mori H."/>
            <person name="Toyoda A."/>
            <person name="Ijiri A."/>
            <person name="Suzuki S."/>
            <person name="Kurokawa K."/>
            <person name="Kamagata Y."/>
            <person name="Tamaki H."/>
        </authorList>
    </citation>
    <scope>NUCLEOTIDE SEQUENCE [LARGE SCALE GENOMIC DNA]</scope>
    <source>
        <strain evidence="7">BS525</strain>
    </source>
</reference>
<evidence type="ECO:0000313" key="8">
    <source>
        <dbReference type="Proteomes" id="UP000811545"/>
    </source>
</evidence>
<dbReference type="GO" id="GO:0030677">
    <property type="term" value="C:ribonuclease P complex"/>
    <property type="evidence" value="ECO:0007669"/>
    <property type="project" value="TreeGrafter"/>
</dbReference>
<keyword evidence="3" id="KW-0255">Endonuclease</keyword>
<keyword evidence="1" id="KW-0819">tRNA processing</keyword>
<dbReference type="EMBL" id="QLTW01000028">
    <property type="protein sequence ID" value="MBT9144872.1"/>
    <property type="molecule type" value="Genomic_DNA"/>
</dbReference>
<dbReference type="InterPro" id="IPR020568">
    <property type="entry name" value="Ribosomal_Su5_D2-typ_SF"/>
</dbReference>
<sequence>MGLRRENILHSSLITAIFRSTRKKIDNSGLALYYLELPDGFKAGVMVYKKVGKAVRRNHIKRIIKSFLADNLKEIKSGHYFFVVKEDKPDTDLISLALHLMLKGKLLKDV</sequence>
<dbReference type="PANTHER" id="PTHR33992:SF1">
    <property type="entry name" value="RIBONUCLEASE P PROTEIN COMPONENT"/>
    <property type="match status" value="1"/>
</dbReference>
<dbReference type="InterPro" id="IPR000100">
    <property type="entry name" value="RNase_P"/>
</dbReference>